<accession>A0A1B6F865</accession>
<evidence type="ECO:0000313" key="2">
    <source>
        <dbReference type="EMBL" id="JAS46351.1"/>
    </source>
</evidence>
<feature type="compositionally biased region" description="Polar residues" evidence="1">
    <location>
        <begin position="26"/>
        <end position="57"/>
    </location>
</feature>
<feature type="region of interest" description="Disordered" evidence="1">
    <location>
        <begin position="1"/>
        <end position="81"/>
    </location>
</feature>
<feature type="compositionally biased region" description="Basic residues" evidence="1">
    <location>
        <begin position="137"/>
        <end position="147"/>
    </location>
</feature>
<gene>
    <name evidence="2" type="ORF">g.3755</name>
</gene>
<feature type="compositionally biased region" description="Basic and acidic residues" evidence="1">
    <location>
        <begin position="70"/>
        <end position="81"/>
    </location>
</feature>
<feature type="compositionally biased region" description="Gly residues" evidence="1">
    <location>
        <begin position="118"/>
        <end position="127"/>
    </location>
</feature>
<evidence type="ECO:0000256" key="1">
    <source>
        <dbReference type="SAM" id="MobiDB-lite"/>
    </source>
</evidence>
<proteinExistence type="predicted"/>
<name>A0A1B6F865_9HEMI</name>
<organism evidence="2">
    <name type="scientific">Cuerna arida</name>
    <dbReference type="NCBI Taxonomy" id="1464854"/>
    <lineage>
        <taxon>Eukaryota</taxon>
        <taxon>Metazoa</taxon>
        <taxon>Ecdysozoa</taxon>
        <taxon>Arthropoda</taxon>
        <taxon>Hexapoda</taxon>
        <taxon>Insecta</taxon>
        <taxon>Pterygota</taxon>
        <taxon>Neoptera</taxon>
        <taxon>Paraneoptera</taxon>
        <taxon>Hemiptera</taxon>
        <taxon>Auchenorrhyncha</taxon>
        <taxon>Membracoidea</taxon>
        <taxon>Cicadellidae</taxon>
        <taxon>Cicadellinae</taxon>
        <taxon>Proconiini</taxon>
        <taxon>Cuerna</taxon>
    </lineage>
</organism>
<dbReference type="AlphaFoldDB" id="A0A1B6F865"/>
<reference evidence="2" key="1">
    <citation type="submission" date="2015-11" db="EMBL/GenBank/DDBJ databases">
        <title>De novo transcriptome assembly of four potential Pierce s Disease insect vectors from Arizona vineyards.</title>
        <authorList>
            <person name="Tassone E.E."/>
        </authorList>
    </citation>
    <scope>NUCLEOTIDE SEQUENCE</scope>
</reference>
<feature type="region of interest" description="Disordered" evidence="1">
    <location>
        <begin position="110"/>
        <end position="147"/>
    </location>
</feature>
<dbReference type="EMBL" id="GECZ01023418">
    <property type="protein sequence ID" value="JAS46351.1"/>
    <property type="molecule type" value="Transcribed_RNA"/>
</dbReference>
<feature type="non-terminal residue" evidence="2">
    <location>
        <position position="147"/>
    </location>
</feature>
<protein>
    <submittedName>
        <fullName evidence="2">Uncharacterized protein</fullName>
    </submittedName>
</protein>
<sequence>MSTKDHGIHLSPQPSLRRTNLPRPSLPSQPYSLAQNACPANTTYRTGPYQPLNSQEISGFGPHSVGLTVNDDKSGHSMDSTKLEQTTFLDNSYPLDGRTIQVEFIPLETINSVRRPGAGRGGGGGGYRRSEQGGRRGDRRRAKKNLP</sequence>